<dbReference type="GeneID" id="117564224"/>
<evidence type="ECO:0000313" key="8">
    <source>
        <dbReference type="Proteomes" id="UP000515160"/>
    </source>
</evidence>
<feature type="transmembrane region" description="Helical" evidence="6">
    <location>
        <begin position="147"/>
        <end position="167"/>
    </location>
</feature>
<feature type="region of interest" description="Disordered" evidence="5">
    <location>
        <begin position="1"/>
        <end position="29"/>
    </location>
</feature>
<evidence type="ECO:0000313" key="9">
    <source>
        <dbReference type="RefSeq" id="XP_034098802.1"/>
    </source>
</evidence>
<dbReference type="Proteomes" id="UP000515160">
    <property type="component" value="Chromosome 2L"/>
</dbReference>
<evidence type="ECO:0000256" key="5">
    <source>
        <dbReference type="SAM" id="MobiDB-lite"/>
    </source>
</evidence>
<dbReference type="OrthoDB" id="10061042at2759"/>
<dbReference type="Pfam" id="PF06271">
    <property type="entry name" value="RDD"/>
    <property type="match status" value="1"/>
</dbReference>
<dbReference type="RefSeq" id="XP_034098803.1">
    <property type="nucleotide sequence ID" value="XM_034242912.2"/>
</dbReference>
<evidence type="ECO:0000313" key="10">
    <source>
        <dbReference type="RefSeq" id="XP_034098803.1"/>
    </source>
</evidence>
<accession>A0A6P8XJD1</accession>
<proteinExistence type="predicted"/>
<dbReference type="PANTHER" id="PTHR13659:SF5">
    <property type="entry name" value="PROTEIN FAM8A1"/>
    <property type="match status" value="1"/>
</dbReference>
<feature type="transmembrane region" description="Helical" evidence="6">
    <location>
        <begin position="197"/>
        <end position="219"/>
    </location>
</feature>
<organism evidence="8 9">
    <name type="scientific">Drosophila albomicans</name>
    <name type="common">Fruit fly</name>
    <dbReference type="NCBI Taxonomy" id="7291"/>
    <lineage>
        <taxon>Eukaryota</taxon>
        <taxon>Metazoa</taxon>
        <taxon>Ecdysozoa</taxon>
        <taxon>Arthropoda</taxon>
        <taxon>Hexapoda</taxon>
        <taxon>Insecta</taxon>
        <taxon>Pterygota</taxon>
        <taxon>Neoptera</taxon>
        <taxon>Endopterygota</taxon>
        <taxon>Diptera</taxon>
        <taxon>Brachycera</taxon>
        <taxon>Muscomorpha</taxon>
        <taxon>Ephydroidea</taxon>
        <taxon>Drosophilidae</taxon>
        <taxon>Drosophila</taxon>
    </lineage>
</organism>
<gene>
    <name evidence="9 10" type="primary">LOC117564224</name>
</gene>
<evidence type="ECO:0000256" key="4">
    <source>
        <dbReference type="ARBA" id="ARBA00023136"/>
    </source>
</evidence>
<protein>
    <submittedName>
        <fullName evidence="9 10">Uncharacterized protein LOC117564224</fullName>
    </submittedName>
</protein>
<feature type="domain" description="RDD" evidence="7">
    <location>
        <begin position="136"/>
        <end position="243"/>
    </location>
</feature>
<keyword evidence="4 6" id="KW-0472">Membrane</keyword>
<dbReference type="PANTHER" id="PTHR13659">
    <property type="entry name" value="AUTOSOMAL HIGHLY CONSERVED PROTEIN"/>
    <property type="match status" value="1"/>
</dbReference>
<sequence>MQINEDIDMSHREDTVNHQLKTSEKTAQKASEEIAKDTIEAELLSMEGSNAKEAYFASLAEWTRQAHEWNSFVNFVNSSFSIYLRNRSLANRSRRVMWTPQLREGRHRIDLQAVVELDGLPRQRLIWGLGGVEMLVAPFWKRTLAEIFDAFITILMKILVAFMFISFTSVDEKLPVVRISLLAEENFVLSFLEDLQAIFQLSLATVCLIVVMKLLVFWYEYLFLKYNHGMTPGKYLMNIRVIYVRTVIPLRPRPAPAYIYQVLSEPYYAFVYPAITPNARRILARVILKNFIIHCSFPFCLLLIFPRDNRTTYDFAAKTVVVEAGTERRPTANRFDVRRRGH</sequence>
<keyword evidence="8" id="KW-1185">Reference proteome</keyword>
<evidence type="ECO:0000256" key="6">
    <source>
        <dbReference type="SAM" id="Phobius"/>
    </source>
</evidence>
<dbReference type="InterPro" id="IPR039871">
    <property type="entry name" value="FAM8A1"/>
</dbReference>
<feature type="compositionally biased region" description="Basic and acidic residues" evidence="5">
    <location>
        <begin position="8"/>
        <end position="29"/>
    </location>
</feature>
<feature type="transmembrane region" description="Helical" evidence="6">
    <location>
        <begin position="286"/>
        <end position="305"/>
    </location>
</feature>
<dbReference type="RefSeq" id="XP_034098802.1">
    <property type="nucleotide sequence ID" value="XM_034242911.2"/>
</dbReference>
<dbReference type="AlphaFoldDB" id="A0A6P8XJD1"/>
<evidence type="ECO:0000256" key="1">
    <source>
        <dbReference type="ARBA" id="ARBA00004141"/>
    </source>
</evidence>
<evidence type="ECO:0000256" key="3">
    <source>
        <dbReference type="ARBA" id="ARBA00022989"/>
    </source>
</evidence>
<dbReference type="InterPro" id="IPR010432">
    <property type="entry name" value="RDD"/>
</dbReference>
<evidence type="ECO:0000259" key="7">
    <source>
        <dbReference type="Pfam" id="PF06271"/>
    </source>
</evidence>
<reference evidence="9 10" key="1">
    <citation type="submission" date="2025-04" db="UniProtKB">
        <authorList>
            <consortium name="RefSeq"/>
        </authorList>
    </citation>
    <scope>IDENTIFICATION</scope>
    <source>
        <strain evidence="9 10">15112-1751.03</strain>
        <tissue evidence="9 10">Whole Adult</tissue>
    </source>
</reference>
<comment type="subcellular location">
    <subcellularLocation>
        <location evidence="1">Membrane</location>
        <topology evidence="1">Multi-pass membrane protein</topology>
    </subcellularLocation>
</comment>
<keyword evidence="3 6" id="KW-1133">Transmembrane helix</keyword>
<name>A0A6P8XJD1_DROAB</name>
<keyword evidence="2 6" id="KW-0812">Transmembrane</keyword>
<evidence type="ECO:0000256" key="2">
    <source>
        <dbReference type="ARBA" id="ARBA00022692"/>
    </source>
</evidence>
<dbReference type="GO" id="GO:0016020">
    <property type="term" value="C:membrane"/>
    <property type="evidence" value="ECO:0007669"/>
    <property type="project" value="UniProtKB-SubCell"/>
</dbReference>